<keyword evidence="1" id="KW-1133">Transmembrane helix</keyword>
<evidence type="ECO:0008006" key="4">
    <source>
        <dbReference type="Google" id="ProtNLM"/>
    </source>
</evidence>
<feature type="transmembrane region" description="Helical" evidence="1">
    <location>
        <begin position="21"/>
        <end position="42"/>
    </location>
</feature>
<dbReference type="Proteomes" id="UP000664163">
    <property type="component" value="Unassembled WGS sequence"/>
</dbReference>
<gene>
    <name evidence="2" type="ORF">J0X13_14655</name>
</gene>
<name>A0ABS3EZZ5_9FLAO</name>
<organism evidence="2 3">
    <name type="scientific">[Muricauda] lutisoli</name>
    <dbReference type="NCBI Taxonomy" id="2816035"/>
    <lineage>
        <taxon>Bacteria</taxon>
        <taxon>Pseudomonadati</taxon>
        <taxon>Bacteroidota</taxon>
        <taxon>Flavobacteriia</taxon>
        <taxon>Flavobacteriales</taxon>
        <taxon>Flavobacteriaceae</taxon>
        <taxon>Allomuricauda</taxon>
    </lineage>
</organism>
<evidence type="ECO:0000313" key="3">
    <source>
        <dbReference type="Proteomes" id="UP000664163"/>
    </source>
</evidence>
<dbReference type="EMBL" id="JAFLND010000004">
    <property type="protein sequence ID" value="MBO0331798.1"/>
    <property type="molecule type" value="Genomic_DNA"/>
</dbReference>
<keyword evidence="1" id="KW-0472">Membrane</keyword>
<reference evidence="2 3" key="1">
    <citation type="submission" date="2021-03" db="EMBL/GenBank/DDBJ databases">
        <title>Muricauda sp. CAU 1631 isolated from Incheon.</title>
        <authorList>
            <person name="Kim W."/>
        </authorList>
    </citation>
    <scope>NUCLEOTIDE SEQUENCE [LARGE SCALE GENOMIC DNA]</scope>
    <source>
        <strain evidence="2 3">CAU 1631</strain>
    </source>
</reference>
<sequence>MIKFFRKTRRFLLSEGKTGKYLKYAIGEIILVVIGILIAIQINNWNEVKKNSKKEFYLLEQMQKEFKKDSSTIATQAWLTNLKVHDGKMIKLFLRGKNNLRSDSLVSFLFFNGKTLLFQSHTPTYDEIISSGNLSLITSENLKTKISNYKSNISSANSFLFMEAHELKKKYNAHLYKYFDAEIMTYLWKNHNRREDRIITQKAMEDFKMDIEGFKNDSSSLYHVSTLIGADAELNFQYTQRINIQIYEILEELSKELGRFNQ</sequence>
<accession>A0ABS3EZZ5</accession>
<evidence type="ECO:0000256" key="1">
    <source>
        <dbReference type="SAM" id="Phobius"/>
    </source>
</evidence>
<protein>
    <recommendedName>
        <fullName evidence="4">DUF4369 domain-containing protein</fullName>
    </recommendedName>
</protein>
<evidence type="ECO:0000313" key="2">
    <source>
        <dbReference type="EMBL" id="MBO0331798.1"/>
    </source>
</evidence>
<proteinExistence type="predicted"/>
<dbReference type="InterPro" id="IPR045749">
    <property type="entry name" value="DUF6090"/>
</dbReference>
<comment type="caution">
    <text evidence="2">The sequence shown here is derived from an EMBL/GenBank/DDBJ whole genome shotgun (WGS) entry which is preliminary data.</text>
</comment>
<keyword evidence="3" id="KW-1185">Reference proteome</keyword>
<dbReference type="Pfam" id="PF19578">
    <property type="entry name" value="DUF6090"/>
    <property type="match status" value="1"/>
</dbReference>
<dbReference type="RefSeq" id="WP_207072138.1">
    <property type="nucleotide sequence ID" value="NZ_JAFLND010000004.1"/>
</dbReference>
<keyword evidence="1" id="KW-0812">Transmembrane</keyword>